<organism evidence="2 3">
    <name type="scientific">Hibiscus sabdariffa</name>
    <name type="common">roselle</name>
    <dbReference type="NCBI Taxonomy" id="183260"/>
    <lineage>
        <taxon>Eukaryota</taxon>
        <taxon>Viridiplantae</taxon>
        <taxon>Streptophyta</taxon>
        <taxon>Embryophyta</taxon>
        <taxon>Tracheophyta</taxon>
        <taxon>Spermatophyta</taxon>
        <taxon>Magnoliopsida</taxon>
        <taxon>eudicotyledons</taxon>
        <taxon>Gunneridae</taxon>
        <taxon>Pentapetalae</taxon>
        <taxon>rosids</taxon>
        <taxon>malvids</taxon>
        <taxon>Malvales</taxon>
        <taxon>Malvaceae</taxon>
        <taxon>Malvoideae</taxon>
        <taxon>Hibiscus</taxon>
    </lineage>
</organism>
<dbReference type="PROSITE" id="PS50244">
    <property type="entry name" value="S5A_REDUCTASE"/>
    <property type="match status" value="1"/>
</dbReference>
<gene>
    <name evidence="2" type="ORF">V6N11_070361</name>
</gene>
<accession>A0ABR2QER5</accession>
<keyword evidence="1" id="KW-0472">Membrane</keyword>
<name>A0ABR2QER5_9ROSI</name>
<comment type="caution">
    <text evidence="2">The sequence shown here is derived from an EMBL/GenBank/DDBJ whole genome shotgun (WGS) entry which is preliminary data.</text>
</comment>
<keyword evidence="1" id="KW-1133">Transmembrane helix</keyword>
<dbReference type="Proteomes" id="UP001396334">
    <property type="component" value="Unassembled WGS sequence"/>
</dbReference>
<keyword evidence="3" id="KW-1185">Reference proteome</keyword>
<sequence length="149" mass="16866">MFLLYTPAFLVGVASFWLFPDGGSRFLFLKSAITIHFFKRIFEVGFIHKYSGDMALDSTIIISVSYFFVSLSLSYTHILNQQLPEPSIELMYPGSVLFLIGIGGNFYHHYLLSKLRAKGGRDYKIPKGVMSPEDGTCLSLKIFPKRPEP</sequence>
<proteinExistence type="predicted"/>
<dbReference type="PANTHER" id="PTHR10556">
    <property type="entry name" value="3-OXO-5-ALPHA-STEROID 4-DEHYDROGENASE"/>
    <property type="match status" value="1"/>
</dbReference>
<feature type="transmembrane region" description="Helical" evidence="1">
    <location>
        <begin position="54"/>
        <end position="78"/>
    </location>
</feature>
<dbReference type="InterPro" id="IPR039357">
    <property type="entry name" value="SRD5A/TECR"/>
</dbReference>
<dbReference type="PANTHER" id="PTHR10556:SF51">
    <property type="entry name" value="STEROID 5-ALPHA-REDUCTASE DET2-LIKE"/>
    <property type="match status" value="1"/>
</dbReference>
<evidence type="ECO:0008006" key="4">
    <source>
        <dbReference type="Google" id="ProtNLM"/>
    </source>
</evidence>
<feature type="transmembrane region" description="Helical" evidence="1">
    <location>
        <begin position="90"/>
        <end position="108"/>
    </location>
</feature>
<keyword evidence="1" id="KW-0812">Transmembrane</keyword>
<evidence type="ECO:0000313" key="2">
    <source>
        <dbReference type="EMBL" id="KAK8999185.1"/>
    </source>
</evidence>
<protein>
    <recommendedName>
        <fullName evidence="4">Steroid 5-alpha reductase C-terminal domain-containing protein</fullName>
    </recommendedName>
</protein>
<evidence type="ECO:0000313" key="3">
    <source>
        <dbReference type="Proteomes" id="UP001396334"/>
    </source>
</evidence>
<dbReference type="EMBL" id="JBBPBN010000040">
    <property type="protein sequence ID" value="KAK8999185.1"/>
    <property type="molecule type" value="Genomic_DNA"/>
</dbReference>
<reference evidence="2 3" key="1">
    <citation type="journal article" date="2024" name="G3 (Bethesda)">
        <title>Genome assembly of Hibiscus sabdariffa L. provides insights into metabolisms of medicinal natural products.</title>
        <authorList>
            <person name="Kim T."/>
        </authorList>
    </citation>
    <scope>NUCLEOTIDE SEQUENCE [LARGE SCALE GENOMIC DNA]</scope>
    <source>
        <strain evidence="2">TK-2024</strain>
        <tissue evidence="2">Old leaves</tissue>
    </source>
</reference>
<evidence type="ECO:0000256" key="1">
    <source>
        <dbReference type="SAM" id="Phobius"/>
    </source>
</evidence>